<keyword evidence="8" id="KW-1185">Reference proteome</keyword>
<dbReference type="AlphaFoldDB" id="A0A6I0F4U4"/>
<evidence type="ECO:0000256" key="2">
    <source>
        <dbReference type="ARBA" id="ARBA00004496"/>
    </source>
</evidence>
<evidence type="ECO:0000256" key="4">
    <source>
        <dbReference type="ARBA" id="ARBA00022490"/>
    </source>
</evidence>
<reference evidence="7 8" key="1">
    <citation type="submission" date="2019-10" db="EMBL/GenBank/DDBJ databases">
        <title>Alkaliphilus serpentinus sp. nov. and Alkaliphilus pronyensis sp. nov., two novel anaerobic alkaliphilic species isolated from the serpentinized-hosted hydrothermal field of the Prony Bay (New Caledonia).</title>
        <authorList>
            <person name="Postec A."/>
        </authorList>
    </citation>
    <scope>NUCLEOTIDE SEQUENCE [LARGE SCALE GENOMIC DNA]</scope>
    <source>
        <strain evidence="7 8">LacV</strain>
    </source>
</reference>
<evidence type="ECO:0000313" key="7">
    <source>
        <dbReference type="EMBL" id="KAB3530494.1"/>
    </source>
</evidence>
<proteinExistence type="predicted"/>
<feature type="domain" description="HPr" evidence="6">
    <location>
        <begin position="1"/>
        <end position="88"/>
    </location>
</feature>
<dbReference type="InterPro" id="IPR000032">
    <property type="entry name" value="HPr-like"/>
</dbReference>
<comment type="subcellular location">
    <subcellularLocation>
        <location evidence="2">Cytoplasm</location>
    </subcellularLocation>
</comment>
<dbReference type="PROSITE" id="PS51350">
    <property type="entry name" value="PTS_HPR_DOM"/>
    <property type="match status" value="1"/>
</dbReference>
<dbReference type="GO" id="GO:0005737">
    <property type="term" value="C:cytoplasm"/>
    <property type="evidence" value="ECO:0007669"/>
    <property type="project" value="UniProtKB-SubCell"/>
</dbReference>
<dbReference type="InterPro" id="IPR050399">
    <property type="entry name" value="HPr"/>
</dbReference>
<dbReference type="RefSeq" id="WP_151862199.1">
    <property type="nucleotide sequence ID" value="NZ_WBZC01000065.1"/>
</dbReference>
<dbReference type="OrthoDB" id="9809047at2"/>
<dbReference type="NCBIfam" id="TIGR01003">
    <property type="entry name" value="PTS_HPr_family"/>
    <property type="match status" value="1"/>
</dbReference>
<dbReference type="Gene3D" id="3.30.1340.10">
    <property type="entry name" value="HPr-like"/>
    <property type="match status" value="1"/>
</dbReference>
<dbReference type="GO" id="GO:0009401">
    <property type="term" value="P:phosphoenolpyruvate-dependent sugar phosphotransferase system"/>
    <property type="evidence" value="ECO:0007669"/>
    <property type="project" value="UniProtKB-KW"/>
</dbReference>
<dbReference type="PANTHER" id="PTHR33705">
    <property type="entry name" value="PHOSPHOCARRIER PROTEIN HPR"/>
    <property type="match status" value="1"/>
</dbReference>
<dbReference type="CDD" id="cd00367">
    <property type="entry name" value="PTS-HPr_like"/>
    <property type="match status" value="1"/>
</dbReference>
<evidence type="ECO:0000256" key="1">
    <source>
        <dbReference type="ARBA" id="ARBA00003681"/>
    </source>
</evidence>
<dbReference type="PRINTS" id="PR00107">
    <property type="entry name" value="PHOSPHOCPHPR"/>
</dbReference>
<comment type="function">
    <text evidence="1">General (non sugar-specific) component of the phosphoenolpyruvate-dependent sugar phosphotransferase system (sugar PTS). This major carbohydrate active-transport system catalyzes the phosphorylation of incoming sugar substrates concomitantly with their translocation across the cell membrane. The phosphoryl group from phosphoenolpyruvate (PEP) is transferred to the phosphoryl carrier protein HPr by enzyme I. Phospho-HPr then transfers it to the PTS EIIA domain.</text>
</comment>
<keyword evidence="4" id="KW-0963">Cytoplasm</keyword>
<comment type="caution">
    <text evidence="7">The sequence shown here is derived from an EMBL/GenBank/DDBJ whole genome shotgun (WGS) entry which is preliminary data.</text>
</comment>
<dbReference type="PANTHER" id="PTHR33705:SF2">
    <property type="entry name" value="PHOSPHOCARRIER PROTEIN NPR"/>
    <property type="match status" value="1"/>
</dbReference>
<dbReference type="Proteomes" id="UP000432715">
    <property type="component" value="Unassembled WGS sequence"/>
</dbReference>
<dbReference type="PROSITE" id="PS00369">
    <property type="entry name" value="PTS_HPR_HIS"/>
    <property type="match status" value="1"/>
</dbReference>
<evidence type="ECO:0000259" key="6">
    <source>
        <dbReference type="PROSITE" id="PS51350"/>
    </source>
</evidence>
<accession>A0A6I0F4U4</accession>
<dbReference type="InterPro" id="IPR035895">
    <property type="entry name" value="HPr-like_sf"/>
</dbReference>
<dbReference type="Pfam" id="PF00381">
    <property type="entry name" value="PTS-HPr"/>
    <property type="match status" value="1"/>
</dbReference>
<evidence type="ECO:0000313" key="8">
    <source>
        <dbReference type="Proteomes" id="UP000432715"/>
    </source>
</evidence>
<dbReference type="InterPro" id="IPR001020">
    <property type="entry name" value="PTS_HPr_His_P_site"/>
</dbReference>
<gene>
    <name evidence="7" type="ORF">F8154_13780</name>
</gene>
<name>A0A6I0F4U4_9FIRM</name>
<protein>
    <recommendedName>
        <fullName evidence="3">Phosphocarrier protein HPr</fullName>
    </recommendedName>
</protein>
<organism evidence="7 8">
    <name type="scientific">Alkaliphilus pronyensis</name>
    <dbReference type="NCBI Taxonomy" id="1482732"/>
    <lineage>
        <taxon>Bacteria</taxon>
        <taxon>Bacillati</taxon>
        <taxon>Bacillota</taxon>
        <taxon>Clostridia</taxon>
        <taxon>Peptostreptococcales</taxon>
        <taxon>Natronincolaceae</taxon>
        <taxon>Alkaliphilus</taxon>
    </lineage>
</organism>
<evidence type="ECO:0000256" key="5">
    <source>
        <dbReference type="ARBA" id="ARBA00022683"/>
    </source>
</evidence>
<evidence type="ECO:0000256" key="3">
    <source>
        <dbReference type="ARBA" id="ARBA00020422"/>
    </source>
</evidence>
<sequence length="89" mass="9898">MIEKKVIIQNEIGLHARPASLVVKAATGFKSDIYFIKDKNLFNCKSIMNVLSMGALKGQELILQADGPDEEKAIDAIVRLIEVELIEKE</sequence>
<dbReference type="SUPFAM" id="SSF55594">
    <property type="entry name" value="HPr-like"/>
    <property type="match status" value="1"/>
</dbReference>
<dbReference type="EMBL" id="WBZC01000065">
    <property type="protein sequence ID" value="KAB3530494.1"/>
    <property type="molecule type" value="Genomic_DNA"/>
</dbReference>
<keyword evidence="5" id="KW-0598">Phosphotransferase system</keyword>